<comment type="caution">
    <text evidence="1">The sequence shown here is derived from an EMBL/GenBank/DDBJ whole genome shotgun (WGS) entry which is preliminary data.</text>
</comment>
<sequence length="538" mass="55831">MVVHESREAIPSGFVKVGAAPASQTLTLRLGLQQGDIAGLEGQLMDVSTPSSANYGKFLTKEQVEAYVAPKQETVDAINQFLSSNGISSKAVSPAGDIISIQVTVEQANALFSAQFNTFKHVETDTETVRTLQYSIPETLKGALSFVHPTTMFPVQLQRQPLVTIPLPSAVNTNLSSRAVPSSCSSVVTPTCVQDFYGIPLNAANNTNNFIAVTGFINQYANQNDLRSFLSALRTDVSSSTTFTLQTLDGGSNPQGTTQAGVEANLDVQMTIGLATGVPTVFLSVGANQNDNVFGFLDYFLGEANPPSVVTTSYGSNEVDISASVARSLCNAYMQLGARGTSILFASGDGGVSGSQSSSCAIFVPTFPSGCPYMTSVGATTGWPETGASFSSGGFSNVFPRPSYQDAAVSSFLTKLGSTYSGRYNASGRAFPDVSAIGDNVEIVWEGSGGLVAGTSCSSPIFASVIALLNDELESAGKSRLGFLNPFLYSTGASALNDITSGNNPGCNSNGFSAGVGWDPVTGLGTPNFAALRAAVGL</sequence>
<evidence type="ECO:0000313" key="2">
    <source>
        <dbReference type="Proteomes" id="UP000814128"/>
    </source>
</evidence>
<reference evidence="1" key="1">
    <citation type="submission" date="2021-02" db="EMBL/GenBank/DDBJ databases">
        <authorList>
            <consortium name="DOE Joint Genome Institute"/>
            <person name="Ahrendt S."/>
            <person name="Looney B.P."/>
            <person name="Miyauchi S."/>
            <person name="Morin E."/>
            <person name="Drula E."/>
            <person name="Courty P.E."/>
            <person name="Chicoki N."/>
            <person name="Fauchery L."/>
            <person name="Kohler A."/>
            <person name="Kuo A."/>
            <person name="Labutti K."/>
            <person name="Pangilinan J."/>
            <person name="Lipzen A."/>
            <person name="Riley R."/>
            <person name="Andreopoulos W."/>
            <person name="He G."/>
            <person name="Johnson J."/>
            <person name="Barry K.W."/>
            <person name="Grigoriev I.V."/>
            <person name="Nagy L."/>
            <person name="Hibbett D."/>
            <person name="Henrissat B."/>
            <person name="Matheny P.B."/>
            <person name="Labbe J."/>
            <person name="Martin F."/>
        </authorList>
    </citation>
    <scope>NUCLEOTIDE SEQUENCE</scope>
    <source>
        <strain evidence="1">EC-137</strain>
    </source>
</reference>
<keyword evidence="2" id="KW-1185">Reference proteome</keyword>
<proteinExistence type="predicted"/>
<organism evidence="1 2">
    <name type="scientific">Vararia minispora EC-137</name>
    <dbReference type="NCBI Taxonomy" id="1314806"/>
    <lineage>
        <taxon>Eukaryota</taxon>
        <taxon>Fungi</taxon>
        <taxon>Dikarya</taxon>
        <taxon>Basidiomycota</taxon>
        <taxon>Agaricomycotina</taxon>
        <taxon>Agaricomycetes</taxon>
        <taxon>Russulales</taxon>
        <taxon>Lachnocladiaceae</taxon>
        <taxon>Vararia</taxon>
    </lineage>
</organism>
<name>A0ACB8QD78_9AGAM</name>
<dbReference type="Proteomes" id="UP000814128">
    <property type="component" value="Unassembled WGS sequence"/>
</dbReference>
<accession>A0ACB8QD78</accession>
<evidence type="ECO:0000313" key="1">
    <source>
        <dbReference type="EMBL" id="KAI0029779.1"/>
    </source>
</evidence>
<protein>
    <submittedName>
        <fullName evidence="1">Family S53 protease</fullName>
    </submittedName>
</protein>
<dbReference type="EMBL" id="MU273657">
    <property type="protein sequence ID" value="KAI0029779.1"/>
    <property type="molecule type" value="Genomic_DNA"/>
</dbReference>
<keyword evidence="1" id="KW-0378">Hydrolase</keyword>
<gene>
    <name evidence="1" type="ORF">K488DRAFT_55636</name>
</gene>
<keyword evidence="1" id="KW-0645">Protease</keyword>
<reference evidence="1" key="2">
    <citation type="journal article" date="2022" name="New Phytol.">
        <title>Evolutionary transition to the ectomycorrhizal habit in the genomes of a hyperdiverse lineage of mushroom-forming fungi.</title>
        <authorList>
            <person name="Looney B."/>
            <person name="Miyauchi S."/>
            <person name="Morin E."/>
            <person name="Drula E."/>
            <person name="Courty P.E."/>
            <person name="Kohler A."/>
            <person name="Kuo A."/>
            <person name="LaButti K."/>
            <person name="Pangilinan J."/>
            <person name="Lipzen A."/>
            <person name="Riley R."/>
            <person name="Andreopoulos W."/>
            <person name="He G."/>
            <person name="Johnson J."/>
            <person name="Nolan M."/>
            <person name="Tritt A."/>
            <person name="Barry K.W."/>
            <person name="Grigoriev I.V."/>
            <person name="Nagy L.G."/>
            <person name="Hibbett D."/>
            <person name="Henrissat B."/>
            <person name="Matheny P.B."/>
            <person name="Labbe J."/>
            <person name="Martin F.M."/>
        </authorList>
    </citation>
    <scope>NUCLEOTIDE SEQUENCE</scope>
    <source>
        <strain evidence="1">EC-137</strain>
    </source>
</reference>